<feature type="compositionally biased region" description="Basic residues" evidence="1">
    <location>
        <begin position="11"/>
        <end position="43"/>
    </location>
</feature>
<reference evidence="3" key="1">
    <citation type="submission" date="2022-11" db="UniProtKB">
        <authorList>
            <consortium name="WormBaseParasite"/>
        </authorList>
    </citation>
    <scope>IDENTIFICATION</scope>
</reference>
<evidence type="ECO:0000313" key="2">
    <source>
        <dbReference type="Proteomes" id="UP000887565"/>
    </source>
</evidence>
<dbReference type="Proteomes" id="UP000887565">
    <property type="component" value="Unplaced"/>
</dbReference>
<protein>
    <submittedName>
        <fullName evidence="3">Coat protein</fullName>
    </submittedName>
</protein>
<proteinExistence type="predicted"/>
<sequence>PTPVVPVRIRRKRGKHCRPARPRSRFRFRPGSNRRRKFGRRFGNRSPISGPRNRIFGPTIRHRWTGFSALGQDSIYGRKKQKI</sequence>
<evidence type="ECO:0000256" key="1">
    <source>
        <dbReference type="SAM" id="MobiDB-lite"/>
    </source>
</evidence>
<feature type="region of interest" description="Disordered" evidence="1">
    <location>
        <begin position="11"/>
        <end position="57"/>
    </location>
</feature>
<accession>A0A915KIS6</accession>
<organism evidence="2 3">
    <name type="scientific">Romanomermis culicivorax</name>
    <name type="common">Nematode worm</name>
    <dbReference type="NCBI Taxonomy" id="13658"/>
    <lineage>
        <taxon>Eukaryota</taxon>
        <taxon>Metazoa</taxon>
        <taxon>Ecdysozoa</taxon>
        <taxon>Nematoda</taxon>
        <taxon>Enoplea</taxon>
        <taxon>Dorylaimia</taxon>
        <taxon>Mermithida</taxon>
        <taxon>Mermithoidea</taxon>
        <taxon>Mermithidae</taxon>
        <taxon>Romanomermis</taxon>
    </lineage>
</organism>
<keyword evidence="2" id="KW-1185">Reference proteome</keyword>
<dbReference type="AlphaFoldDB" id="A0A915KIS6"/>
<dbReference type="WBParaSite" id="nRc.2.0.1.t38310-RA">
    <property type="protein sequence ID" value="nRc.2.0.1.t38310-RA"/>
    <property type="gene ID" value="nRc.2.0.1.g38310"/>
</dbReference>
<name>A0A915KIS6_ROMCU</name>
<evidence type="ECO:0000313" key="3">
    <source>
        <dbReference type="WBParaSite" id="nRc.2.0.1.t38310-RA"/>
    </source>
</evidence>